<evidence type="ECO:0000313" key="2">
    <source>
        <dbReference type="Proteomes" id="UP000005239"/>
    </source>
</evidence>
<dbReference type="PANTHER" id="PTHR15460">
    <property type="entry name" value="PEROXISOMAL MEMBRANE PROTEIN 4"/>
    <property type="match status" value="1"/>
</dbReference>
<gene>
    <name evidence="1" type="primary">WBGene00272495</name>
</gene>
<reference evidence="2" key="1">
    <citation type="journal article" date="2008" name="Nat. Genet.">
        <title>The Pristionchus pacificus genome provides a unique perspective on nematode lifestyle and parasitism.</title>
        <authorList>
            <person name="Dieterich C."/>
            <person name="Clifton S.W."/>
            <person name="Schuster L.N."/>
            <person name="Chinwalla A."/>
            <person name="Delehaunty K."/>
            <person name="Dinkelacker I."/>
            <person name="Fulton L."/>
            <person name="Fulton R."/>
            <person name="Godfrey J."/>
            <person name="Minx P."/>
            <person name="Mitreva M."/>
            <person name="Roeseler W."/>
            <person name="Tian H."/>
            <person name="Witte H."/>
            <person name="Yang S.P."/>
            <person name="Wilson R.K."/>
            <person name="Sommer R.J."/>
        </authorList>
    </citation>
    <scope>NUCLEOTIDE SEQUENCE [LARGE SCALE GENOMIC DNA]</scope>
    <source>
        <strain evidence="2">PS312</strain>
    </source>
</reference>
<dbReference type="GO" id="GO:0005778">
    <property type="term" value="C:peroxisomal membrane"/>
    <property type="evidence" value="ECO:0000318"/>
    <property type="project" value="GO_Central"/>
</dbReference>
<proteinExistence type="predicted"/>
<organism evidence="1 2">
    <name type="scientific">Pristionchus pacificus</name>
    <name type="common">Parasitic nematode worm</name>
    <dbReference type="NCBI Taxonomy" id="54126"/>
    <lineage>
        <taxon>Eukaryota</taxon>
        <taxon>Metazoa</taxon>
        <taxon>Ecdysozoa</taxon>
        <taxon>Nematoda</taxon>
        <taxon>Chromadorea</taxon>
        <taxon>Rhabditida</taxon>
        <taxon>Rhabditina</taxon>
        <taxon>Diplogasteromorpha</taxon>
        <taxon>Diplogasteroidea</taxon>
        <taxon>Neodiplogasteridae</taxon>
        <taxon>Pristionchus</taxon>
    </lineage>
</organism>
<dbReference type="InterPro" id="IPR019531">
    <property type="entry name" value="Pmp4"/>
</dbReference>
<dbReference type="Proteomes" id="UP000005239">
    <property type="component" value="Unassembled WGS sequence"/>
</dbReference>
<accession>A0A8R1UM28</accession>
<name>A0A2A6C2E1_PRIPA</name>
<keyword evidence="2" id="KW-1185">Reference proteome</keyword>
<dbReference type="EnsemblMetazoa" id="PPA34126.1">
    <property type="protein sequence ID" value="PPA34126.1"/>
    <property type="gene ID" value="WBGene00272495"/>
</dbReference>
<protein>
    <submittedName>
        <fullName evidence="1">Uncharacterized protein</fullName>
    </submittedName>
</protein>
<dbReference type="AlphaFoldDB" id="A0A2A6C2E1"/>
<dbReference type="Pfam" id="PF02466">
    <property type="entry name" value="Tim17"/>
    <property type="match status" value="1"/>
</dbReference>
<dbReference type="PANTHER" id="PTHR15460:SF3">
    <property type="entry name" value="PEROXISOMAL MEMBRANE PROTEIN 4"/>
    <property type="match status" value="1"/>
</dbReference>
<dbReference type="PIRSF" id="PIRSF013674">
    <property type="entry name" value="PXMP4"/>
    <property type="match status" value="1"/>
</dbReference>
<evidence type="ECO:0000313" key="1">
    <source>
        <dbReference type="EnsemblMetazoa" id="PPA34126.1"/>
    </source>
</evidence>
<dbReference type="OrthoDB" id="39659at2759"/>
<accession>A0A2A6C2E1</accession>
<sequence length="209" mass="24042">MDRLMFICENWETIGNYILYKYKAHHHILAAIKGLRNGLVYGARIRAPHALVMVFLFGEGTFIQKLRTIFKLTKTHAINLAKFVFGYKLVKGILEKSAGQAKQWHAAAAAAAVGYWVFGENNSVNMQINLYLLSRITVGFAKMAVEQQVLPQPSFPVFPIFAAFVWGVVLWMFEYHEGVLQPSLQKSMQYLYRDSNFWSDIRTFILRNK</sequence>
<reference evidence="1" key="2">
    <citation type="submission" date="2022-06" db="UniProtKB">
        <authorList>
            <consortium name="EnsemblMetazoa"/>
        </authorList>
    </citation>
    <scope>IDENTIFICATION</scope>
    <source>
        <strain evidence="1">PS312</strain>
    </source>
</reference>